<keyword evidence="1" id="KW-1133">Transmembrane helix</keyword>
<dbReference type="PANTHER" id="PTHR23028">
    <property type="entry name" value="ACETYLTRANSFERASE"/>
    <property type="match status" value="1"/>
</dbReference>
<feature type="transmembrane region" description="Helical" evidence="1">
    <location>
        <begin position="71"/>
        <end position="89"/>
    </location>
</feature>
<evidence type="ECO:0000313" key="3">
    <source>
        <dbReference type="EMBL" id="MEX0406219.1"/>
    </source>
</evidence>
<evidence type="ECO:0000313" key="4">
    <source>
        <dbReference type="Proteomes" id="UP001556692"/>
    </source>
</evidence>
<feature type="transmembrane region" description="Helical" evidence="1">
    <location>
        <begin position="41"/>
        <end position="59"/>
    </location>
</feature>
<keyword evidence="3" id="KW-0808">Transferase</keyword>
<feature type="transmembrane region" description="Helical" evidence="1">
    <location>
        <begin position="285"/>
        <end position="304"/>
    </location>
</feature>
<dbReference type="Proteomes" id="UP001556692">
    <property type="component" value="Unassembled WGS sequence"/>
</dbReference>
<organism evidence="3 4">
    <name type="scientific">Aquibium pacificus</name>
    <dbReference type="NCBI Taxonomy" id="3153579"/>
    <lineage>
        <taxon>Bacteria</taxon>
        <taxon>Pseudomonadati</taxon>
        <taxon>Pseudomonadota</taxon>
        <taxon>Alphaproteobacteria</taxon>
        <taxon>Hyphomicrobiales</taxon>
        <taxon>Phyllobacteriaceae</taxon>
        <taxon>Aquibium</taxon>
    </lineage>
</organism>
<protein>
    <submittedName>
        <fullName evidence="3">Acyltransferase</fullName>
        <ecNumber evidence="3">2.3.-.-</ecNumber>
    </submittedName>
</protein>
<comment type="caution">
    <text evidence="3">The sequence shown here is derived from an EMBL/GenBank/DDBJ whole genome shotgun (WGS) entry which is preliminary data.</text>
</comment>
<dbReference type="Pfam" id="PF01757">
    <property type="entry name" value="Acyl_transf_3"/>
    <property type="match status" value="1"/>
</dbReference>
<evidence type="ECO:0000256" key="1">
    <source>
        <dbReference type="SAM" id="Phobius"/>
    </source>
</evidence>
<dbReference type="RefSeq" id="WP_367954082.1">
    <property type="nucleotide sequence ID" value="NZ_JBDPGJ010000002.1"/>
</dbReference>
<feature type="domain" description="Acyltransferase 3" evidence="2">
    <location>
        <begin position="7"/>
        <end position="333"/>
    </location>
</feature>
<reference evidence="3 4" key="1">
    <citation type="submission" date="2024-05" db="EMBL/GenBank/DDBJ databases">
        <authorList>
            <person name="Jiang F."/>
        </authorList>
    </citation>
    <scope>NUCLEOTIDE SEQUENCE [LARGE SCALE GENOMIC DNA]</scope>
    <source>
        <strain evidence="3 4">LZ166</strain>
    </source>
</reference>
<dbReference type="InterPro" id="IPR050879">
    <property type="entry name" value="Acyltransferase_3"/>
</dbReference>
<keyword evidence="4" id="KW-1185">Reference proteome</keyword>
<keyword evidence="3" id="KW-0012">Acyltransferase</keyword>
<name>A0ABV3SHM2_9HYPH</name>
<keyword evidence="1" id="KW-0812">Transmembrane</keyword>
<feature type="transmembrane region" description="Helical" evidence="1">
    <location>
        <begin position="121"/>
        <end position="142"/>
    </location>
</feature>
<keyword evidence="1" id="KW-0472">Membrane</keyword>
<evidence type="ECO:0000259" key="2">
    <source>
        <dbReference type="Pfam" id="PF01757"/>
    </source>
</evidence>
<accession>A0ABV3SHM2</accession>
<feature type="transmembrane region" description="Helical" evidence="1">
    <location>
        <begin position="316"/>
        <end position="336"/>
    </location>
</feature>
<feature type="transmembrane region" description="Helical" evidence="1">
    <location>
        <begin position="191"/>
        <end position="212"/>
    </location>
</feature>
<dbReference type="EC" id="2.3.-.-" evidence="3"/>
<gene>
    <name evidence="3" type="ORF">ABGN05_11130</name>
</gene>
<dbReference type="InterPro" id="IPR002656">
    <property type="entry name" value="Acyl_transf_3_dom"/>
</dbReference>
<sequence length="364" mass="40175">MQRPPLHALTSLRFFAAGAIVLFHLGGLMPFGYVFGLANGVSLFFVLSGFILTYNYPVLHDKIGRFYLARFARLWPVHIFTLGLAMFLLPSLGTGAMTENGLKLLFANIFLLQSWVPKNGFVFSFNGVSWSISTEMFFYAAFPIALLCRRIYLLAALAFAVSLAVVTYIHITGAPLGMTSPGSWTWHHIMLHFPPMRLFEFLTGMATARLFLARGSISYDTTWLECGAIAAVIGSVALMGFITGAYGAWFSQTGSFLAFAFLIYVLAAGNGVIRRSLEHPILIRLGEISFATYMVHSLLLKHATQAKMIATWNQSAAAIMLLLVIYITSYAIWRLVEVPARQAILSARPMSLLRRDKAVSGTSS</sequence>
<feature type="transmembrane region" description="Helical" evidence="1">
    <location>
        <begin position="224"/>
        <end position="249"/>
    </location>
</feature>
<proteinExistence type="predicted"/>
<dbReference type="GO" id="GO:0016746">
    <property type="term" value="F:acyltransferase activity"/>
    <property type="evidence" value="ECO:0007669"/>
    <property type="project" value="UniProtKB-KW"/>
</dbReference>
<feature type="transmembrane region" description="Helical" evidence="1">
    <location>
        <begin position="12"/>
        <end position="35"/>
    </location>
</feature>
<feature type="transmembrane region" description="Helical" evidence="1">
    <location>
        <begin position="151"/>
        <end position="171"/>
    </location>
</feature>
<feature type="transmembrane region" description="Helical" evidence="1">
    <location>
        <begin position="255"/>
        <end position="273"/>
    </location>
</feature>
<dbReference type="EMBL" id="JBDPGJ010000002">
    <property type="protein sequence ID" value="MEX0406219.1"/>
    <property type="molecule type" value="Genomic_DNA"/>
</dbReference>